<proteinExistence type="predicted"/>
<feature type="non-terminal residue" evidence="1">
    <location>
        <position position="1"/>
    </location>
</feature>
<comment type="caution">
    <text evidence="1">The sequence shown here is derived from an EMBL/GenBank/DDBJ whole genome shotgun (WGS) entry which is preliminary data.</text>
</comment>
<feature type="non-terminal residue" evidence="1">
    <location>
        <position position="345"/>
    </location>
</feature>
<reference evidence="1" key="1">
    <citation type="journal article" date="2020" name="Stud. Mycol.">
        <title>101 Dothideomycetes genomes: a test case for predicting lifestyles and emergence of pathogens.</title>
        <authorList>
            <person name="Haridas S."/>
            <person name="Albert R."/>
            <person name="Binder M."/>
            <person name="Bloem J."/>
            <person name="Labutti K."/>
            <person name="Salamov A."/>
            <person name="Andreopoulos B."/>
            <person name="Baker S."/>
            <person name="Barry K."/>
            <person name="Bills G."/>
            <person name="Bluhm B."/>
            <person name="Cannon C."/>
            <person name="Castanera R."/>
            <person name="Culley D."/>
            <person name="Daum C."/>
            <person name="Ezra D."/>
            <person name="Gonzalez J."/>
            <person name="Henrissat B."/>
            <person name="Kuo A."/>
            <person name="Liang C."/>
            <person name="Lipzen A."/>
            <person name="Lutzoni F."/>
            <person name="Magnuson J."/>
            <person name="Mondo S."/>
            <person name="Nolan M."/>
            <person name="Ohm R."/>
            <person name="Pangilinan J."/>
            <person name="Park H.-J."/>
            <person name="Ramirez L."/>
            <person name="Alfaro M."/>
            <person name="Sun H."/>
            <person name="Tritt A."/>
            <person name="Yoshinaga Y."/>
            <person name="Zwiers L.-H."/>
            <person name="Turgeon B."/>
            <person name="Goodwin S."/>
            <person name="Spatafora J."/>
            <person name="Crous P."/>
            <person name="Grigoriev I."/>
        </authorList>
    </citation>
    <scope>NUCLEOTIDE SEQUENCE</scope>
    <source>
        <strain evidence="1">ATCC 200398</strain>
    </source>
</reference>
<name>A0ACB6Q7F2_9PLEO</name>
<protein>
    <submittedName>
        <fullName evidence="1">Uncharacterized protein</fullName>
    </submittedName>
</protein>
<dbReference type="Proteomes" id="UP000799755">
    <property type="component" value="Unassembled WGS sequence"/>
</dbReference>
<sequence>PFNVFKAILRHPNLFFQFAMRLSPQSFMDLYAIDKEFHYRLNKYSTSLVHDYAEYHAPESAYVFSWTLFPHLCISDPILKPMDERPHLARDIPSFRWVRLVLHRDKVVDDILAELALGGLRLPQEAKKVVMKFWVLMESKTQALREAFLRDTEIWSDNDILIFHQFLIKLDMLSESPIKGLGLCELSALLLTQRSLTTLRDVLVRNLCLTYDELGEMMVVTYPMQSLDTSTATWLEDELDSDIPEETWGILHREGWDPMGQYMDSALDLVLIEGLRRRLHVRRHERLVCLMMDGFVDAELQNLPLVRRGLGDERMREVQWPHEEERKEAIASLDRLWVQGNEEFD</sequence>
<gene>
    <name evidence="1" type="ORF">BDR25DRAFT_172841</name>
</gene>
<accession>A0ACB6Q7F2</accession>
<dbReference type="EMBL" id="MU003563">
    <property type="protein sequence ID" value="KAF2462781.1"/>
    <property type="molecule type" value="Genomic_DNA"/>
</dbReference>
<keyword evidence="2" id="KW-1185">Reference proteome</keyword>
<evidence type="ECO:0000313" key="1">
    <source>
        <dbReference type="EMBL" id="KAF2462781.1"/>
    </source>
</evidence>
<organism evidence="1 2">
    <name type="scientific">Lindgomyces ingoldianus</name>
    <dbReference type="NCBI Taxonomy" id="673940"/>
    <lineage>
        <taxon>Eukaryota</taxon>
        <taxon>Fungi</taxon>
        <taxon>Dikarya</taxon>
        <taxon>Ascomycota</taxon>
        <taxon>Pezizomycotina</taxon>
        <taxon>Dothideomycetes</taxon>
        <taxon>Pleosporomycetidae</taxon>
        <taxon>Pleosporales</taxon>
        <taxon>Lindgomycetaceae</taxon>
        <taxon>Lindgomyces</taxon>
    </lineage>
</organism>
<evidence type="ECO:0000313" key="2">
    <source>
        <dbReference type="Proteomes" id="UP000799755"/>
    </source>
</evidence>